<sequence length="62" mass="7167">MSVIIINQMSYVRKEFLFHSIVFIDKIGINTNTIKINIKALTLVSKSQNIKYHTQQSNNKIS</sequence>
<protein>
    <submittedName>
        <fullName evidence="1">Uncharacterized protein</fullName>
    </submittedName>
</protein>
<dbReference type="Proteomes" id="UP000887458">
    <property type="component" value="Unassembled WGS sequence"/>
</dbReference>
<keyword evidence="2" id="KW-1185">Reference proteome</keyword>
<reference evidence="1 2" key="1">
    <citation type="journal article" date="2018" name="J. Allergy Clin. Immunol.">
        <title>High-quality assembly of Dermatophagoides pteronyssinus genome and transcriptome reveals a wide range of novel allergens.</title>
        <authorList>
            <person name="Liu X.Y."/>
            <person name="Yang K.Y."/>
            <person name="Wang M.Q."/>
            <person name="Kwok J.S."/>
            <person name="Zeng X."/>
            <person name="Yang Z."/>
            <person name="Xiao X.J."/>
            <person name="Lau C.P."/>
            <person name="Li Y."/>
            <person name="Huang Z.M."/>
            <person name="Ba J.G."/>
            <person name="Yim A.K."/>
            <person name="Ouyang C.Y."/>
            <person name="Ngai S.M."/>
            <person name="Chan T.F."/>
            <person name="Leung E.L."/>
            <person name="Liu L."/>
            <person name="Liu Z.G."/>
            <person name="Tsui S.K."/>
        </authorList>
    </citation>
    <scope>NUCLEOTIDE SEQUENCE [LARGE SCALE GENOMIC DNA]</scope>
    <source>
        <strain evidence="1">Derp</strain>
    </source>
</reference>
<evidence type="ECO:0000313" key="2">
    <source>
        <dbReference type="Proteomes" id="UP000887458"/>
    </source>
</evidence>
<accession>A0ABQ8JT43</accession>
<evidence type="ECO:0000313" key="1">
    <source>
        <dbReference type="EMBL" id="KAH9425732.1"/>
    </source>
</evidence>
<name>A0ABQ8JT43_DERPT</name>
<reference evidence="1 2" key="2">
    <citation type="journal article" date="2022" name="Mol. Biol. Evol.">
        <title>Comparative Genomics Reveals Insights into the Divergent Evolution of Astigmatic Mites and Household Pest Adaptations.</title>
        <authorList>
            <person name="Xiong Q."/>
            <person name="Wan A.T."/>
            <person name="Liu X."/>
            <person name="Fung C.S."/>
            <person name="Xiao X."/>
            <person name="Malainual N."/>
            <person name="Hou J."/>
            <person name="Wang L."/>
            <person name="Wang M."/>
            <person name="Yang K.Y."/>
            <person name="Cui Y."/>
            <person name="Leung E.L."/>
            <person name="Nong W."/>
            <person name="Shin S.K."/>
            <person name="Au S.W."/>
            <person name="Jeong K.Y."/>
            <person name="Chew F.T."/>
            <person name="Hui J.H."/>
            <person name="Leung T.F."/>
            <person name="Tungtrongchitr A."/>
            <person name="Zhong N."/>
            <person name="Liu Z."/>
            <person name="Tsui S.K."/>
        </authorList>
    </citation>
    <scope>NUCLEOTIDE SEQUENCE [LARGE SCALE GENOMIC DNA]</scope>
    <source>
        <strain evidence="1">Derp</strain>
    </source>
</reference>
<gene>
    <name evidence="1" type="ORF">DERP_004950</name>
</gene>
<dbReference type="EMBL" id="NJHN03000017">
    <property type="protein sequence ID" value="KAH9425732.1"/>
    <property type="molecule type" value="Genomic_DNA"/>
</dbReference>
<organism evidence="1 2">
    <name type="scientific">Dermatophagoides pteronyssinus</name>
    <name type="common">European house dust mite</name>
    <dbReference type="NCBI Taxonomy" id="6956"/>
    <lineage>
        <taxon>Eukaryota</taxon>
        <taxon>Metazoa</taxon>
        <taxon>Ecdysozoa</taxon>
        <taxon>Arthropoda</taxon>
        <taxon>Chelicerata</taxon>
        <taxon>Arachnida</taxon>
        <taxon>Acari</taxon>
        <taxon>Acariformes</taxon>
        <taxon>Sarcoptiformes</taxon>
        <taxon>Astigmata</taxon>
        <taxon>Psoroptidia</taxon>
        <taxon>Analgoidea</taxon>
        <taxon>Pyroglyphidae</taxon>
        <taxon>Dermatophagoidinae</taxon>
        <taxon>Dermatophagoides</taxon>
    </lineage>
</organism>
<proteinExistence type="predicted"/>
<comment type="caution">
    <text evidence="1">The sequence shown here is derived from an EMBL/GenBank/DDBJ whole genome shotgun (WGS) entry which is preliminary data.</text>
</comment>